<reference evidence="2" key="1">
    <citation type="submission" date="2014-09" db="EMBL/GenBank/DDBJ databases">
        <authorList>
            <person name="Magalhaes I.L.F."/>
            <person name="Oliveira U."/>
            <person name="Santos F.R."/>
            <person name="Vidigal T.H.D.A."/>
            <person name="Brescovit A.D."/>
            <person name="Santos A.J."/>
        </authorList>
    </citation>
    <scope>NUCLEOTIDE SEQUENCE</scope>
    <source>
        <tissue evidence="2">Shoot tissue taken approximately 20 cm above the soil surface</tissue>
    </source>
</reference>
<protein>
    <submittedName>
        <fullName evidence="2">Uncharacterized protein</fullName>
    </submittedName>
</protein>
<keyword evidence="1" id="KW-1133">Transmembrane helix</keyword>
<dbReference type="EMBL" id="GBRH01275819">
    <property type="protein sequence ID" value="JAD22076.1"/>
    <property type="molecule type" value="Transcribed_RNA"/>
</dbReference>
<accession>A0A0A8Y7F3</accession>
<keyword evidence="1" id="KW-0812">Transmembrane</keyword>
<evidence type="ECO:0000256" key="1">
    <source>
        <dbReference type="SAM" id="Phobius"/>
    </source>
</evidence>
<keyword evidence="1" id="KW-0472">Membrane</keyword>
<sequence>MVFKLYNNGPSLNLCNNIEAIQTFKPDRALTLKLTENRRMGTSPITKMPVAGAIYVLLTNLLVGLRYKFPNNRNIGL</sequence>
<feature type="transmembrane region" description="Helical" evidence="1">
    <location>
        <begin position="48"/>
        <end position="67"/>
    </location>
</feature>
<evidence type="ECO:0000313" key="2">
    <source>
        <dbReference type="EMBL" id="JAD22076.1"/>
    </source>
</evidence>
<reference evidence="2" key="2">
    <citation type="journal article" date="2015" name="Data Brief">
        <title>Shoot transcriptome of the giant reed, Arundo donax.</title>
        <authorList>
            <person name="Barrero R.A."/>
            <person name="Guerrero F.D."/>
            <person name="Moolhuijzen P."/>
            <person name="Goolsby J.A."/>
            <person name="Tidwell J."/>
            <person name="Bellgard S.E."/>
            <person name="Bellgard M.I."/>
        </authorList>
    </citation>
    <scope>NUCLEOTIDE SEQUENCE</scope>
    <source>
        <tissue evidence="2">Shoot tissue taken approximately 20 cm above the soil surface</tissue>
    </source>
</reference>
<name>A0A0A8Y7F3_ARUDO</name>
<dbReference type="AlphaFoldDB" id="A0A0A8Y7F3"/>
<proteinExistence type="predicted"/>
<organism evidence="2">
    <name type="scientific">Arundo donax</name>
    <name type="common">Giant reed</name>
    <name type="synonym">Donax arundinaceus</name>
    <dbReference type="NCBI Taxonomy" id="35708"/>
    <lineage>
        <taxon>Eukaryota</taxon>
        <taxon>Viridiplantae</taxon>
        <taxon>Streptophyta</taxon>
        <taxon>Embryophyta</taxon>
        <taxon>Tracheophyta</taxon>
        <taxon>Spermatophyta</taxon>
        <taxon>Magnoliopsida</taxon>
        <taxon>Liliopsida</taxon>
        <taxon>Poales</taxon>
        <taxon>Poaceae</taxon>
        <taxon>PACMAD clade</taxon>
        <taxon>Arundinoideae</taxon>
        <taxon>Arundineae</taxon>
        <taxon>Arundo</taxon>
    </lineage>
</organism>